<evidence type="ECO:0000256" key="1">
    <source>
        <dbReference type="SAM" id="Phobius"/>
    </source>
</evidence>
<dbReference type="Proteomes" id="UP000285650">
    <property type="component" value="Unassembled WGS sequence"/>
</dbReference>
<accession>A0A414L7S9</accession>
<reference evidence="2 3" key="1">
    <citation type="submission" date="2018-08" db="EMBL/GenBank/DDBJ databases">
        <title>A genome reference for cultivated species of the human gut microbiota.</title>
        <authorList>
            <person name="Zou Y."/>
            <person name="Xue W."/>
            <person name="Luo G."/>
        </authorList>
    </citation>
    <scope>NUCLEOTIDE SEQUENCE [LARGE SCALE GENOMIC DNA]</scope>
    <source>
        <strain evidence="2 3">AM27-17</strain>
    </source>
</reference>
<keyword evidence="1" id="KW-1133">Transmembrane helix</keyword>
<evidence type="ECO:0000313" key="2">
    <source>
        <dbReference type="EMBL" id="RHE90720.1"/>
    </source>
</evidence>
<keyword evidence="1" id="KW-0472">Membrane</keyword>
<protein>
    <submittedName>
        <fullName evidence="2">Uncharacterized protein</fullName>
    </submittedName>
</protein>
<organism evidence="2 3">
    <name type="scientific">Bacteroides intestinalis</name>
    <dbReference type="NCBI Taxonomy" id="329854"/>
    <lineage>
        <taxon>Bacteria</taxon>
        <taxon>Pseudomonadati</taxon>
        <taxon>Bacteroidota</taxon>
        <taxon>Bacteroidia</taxon>
        <taxon>Bacteroidales</taxon>
        <taxon>Bacteroidaceae</taxon>
        <taxon>Bacteroides</taxon>
    </lineage>
</organism>
<dbReference type="EMBL" id="QSKV01000009">
    <property type="protein sequence ID" value="RHE90720.1"/>
    <property type="molecule type" value="Genomic_DNA"/>
</dbReference>
<name>A0A414L7S9_9BACE</name>
<feature type="transmembrane region" description="Helical" evidence="1">
    <location>
        <begin position="6"/>
        <end position="27"/>
    </location>
</feature>
<comment type="caution">
    <text evidence="2">The sequence shown here is derived from an EMBL/GenBank/DDBJ whole genome shotgun (WGS) entry which is preliminary data.</text>
</comment>
<dbReference type="AlphaFoldDB" id="A0A414L7S9"/>
<keyword evidence="1" id="KW-0812">Transmembrane</keyword>
<evidence type="ECO:0000313" key="3">
    <source>
        <dbReference type="Proteomes" id="UP000285650"/>
    </source>
</evidence>
<gene>
    <name evidence="2" type="ORF">DW712_14160</name>
</gene>
<proteinExistence type="predicted"/>
<sequence>MFVDTVYSFTPSIWVSVVLFVVSSFSISEEPVAECYHIRAEILKELKMHDEYKADMKEDRQLRKVKDNRYK</sequence>